<dbReference type="AlphaFoldDB" id="A0A9X4L1C7"/>
<sequence>MGQKQLYEYVIYKGDEVICAGTRKECAEKLEVSEKTIGFLSSGVNMRRASNSNRPNSIRLIAEKVLISEIEKELEL</sequence>
<evidence type="ECO:0000313" key="2">
    <source>
        <dbReference type="Proteomes" id="UP001152422"/>
    </source>
</evidence>
<keyword evidence="2" id="KW-1185">Reference proteome</keyword>
<proteinExistence type="predicted"/>
<comment type="caution">
    <text evidence="1">The sequence shown here is derived from an EMBL/GenBank/DDBJ whole genome shotgun (WGS) entry which is preliminary data.</text>
</comment>
<dbReference type="RefSeq" id="WP_277582643.1">
    <property type="nucleotide sequence ID" value="NZ_JAMBPY010000001.1"/>
</dbReference>
<name>A0A9X4L1C7_9STAP</name>
<dbReference type="EMBL" id="JAMBQA010000001">
    <property type="protein sequence ID" value="MDG0844625.1"/>
    <property type="molecule type" value="Genomic_DNA"/>
</dbReference>
<accession>A0A9X4L1C7</accession>
<dbReference type="Proteomes" id="UP001152422">
    <property type="component" value="Unassembled WGS sequence"/>
</dbReference>
<protein>
    <submittedName>
        <fullName evidence="1">Uncharacterized protein</fullName>
    </submittedName>
</protein>
<gene>
    <name evidence="1" type="ORF">M4L89_00025</name>
</gene>
<reference evidence="1" key="1">
    <citation type="submission" date="2022-05" db="EMBL/GenBank/DDBJ databases">
        <title>Comparative genomics of Staphylococcus equorum isolates.</title>
        <authorList>
            <person name="Luelf R.H."/>
        </authorList>
    </citation>
    <scope>NUCLEOTIDE SEQUENCE</scope>
    <source>
        <strain evidence="1">TMW 2.2497</strain>
    </source>
</reference>
<evidence type="ECO:0000313" key="1">
    <source>
        <dbReference type="EMBL" id="MDG0844625.1"/>
    </source>
</evidence>
<organism evidence="1 2">
    <name type="scientific">Staphylococcus equorum</name>
    <dbReference type="NCBI Taxonomy" id="246432"/>
    <lineage>
        <taxon>Bacteria</taxon>
        <taxon>Bacillati</taxon>
        <taxon>Bacillota</taxon>
        <taxon>Bacilli</taxon>
        <taxon>Bacillales</taxon>
        <taxon>Staphylococcaceae</taxon>
        <taxon>Staphylococcus</taxon>
    </lineage>
</organism>